<feature type="coiled-coil region" evidence="4">
    <location>
        <begin position="2"/>
        <end position="57"/>
    </location>
</feature>
<dbReference type="PANTHER" id="PTHR31259">
    <property type="entry name" value="ENDOSOME-ASSOCIATED TRAFFICKING REGULATOR 1"/>
    <property type="match status" value="1"/>
</dbReference>
<evidence type="ECO:0000256" key="3">
    <source>
        <dbReference type="ARBA" id="ARBA00023054"/>
    </source>
</evidence>
<evidence type="ECO:0000256" key="2">
    <source>
        <dbReference type="ARBA" id="ARBA00016007"/>
    </source>
</evidence>
<dbReference type="PANTHER" id="PTHR31259:SF3">
    <property type="entry name" value="ENDOSOME-ASSOCIATED-TRAFFICKING REGULATOR 1"/>
    <property type="match status" value="1"/>
</dbReference>
<dbReference type="Proteomes" id="UP000694941">
    <property type="component" value="Unplaced"/>
</dbReference>
<dbReference type="RefSeq" id="XP_013787737.1">
    <property type="nucleotide sequence ID" value="XM_013932283.2"/>
</dbReference>
<evidence type="ECO:0000256" key="4">
    <source>
        <dbReference type="SAM" id="Coils"/>
    </source>
</evidence>
<protein>
    <recommendedName>
        <fullName evidence="2">Endosome-associated-trafficking regulator 1</fullName>
    </recommendedName>
</protein>
<dbReference type="InterPro" id="IPR026757">
    <property type="entry name" value="ENTR1"/>
</dbReference>
<proteinExistence type="inferred from homology"/>
<name>A0ABM1BSD5_LIMPO</name>
<reference evidence="6" key="1">
    <citation type="submission" date="2025-08" db="UniProtKB">
        <authorList>
            <consortium name="RefSeq"/>
        </authorList>
    </citation>
    <scope>IDENTIFICATION</scope>
    <source>
        <tissue evidence="6">Muscle</tissue>
    </source>
</reference>
<sequence length="110" mass="12177">MIQQVELNLENSTKRAITAEATVTKLKQELKTAQTLMKSLQEENGILQLKLAEVSNQDDVHIRAQDVAVQLRSAADGAERSLKCLLEGVDNLRMISSYVANIGRLQEDPS</sequence>
<evidence type="ECO:0000313" key="6">
    <source>
        <dbReference type="RefSeq" id="XP_013787737.1"/>
    </source>
</evidence>
<keyword evidence="5" id="KW-1185">Reference proteome</keyword>
<evidence type="ECO:0000256" key="1">
    <source>
        <dbReference type="ARBA" id="ARBA00007791"/>
    </source>
</evidence>
<dbReference type="GeneID" id="106471666"/>
<evidence type="ECO:0000313" key="5">
    <source>
        <dbReference type="Proteomes" id="UP000694941"/>
    </source>
</evidence>
<accession>A0ABM1BSD5</accession>
<keyword evidence="3 4" id="KW-0175">Coiled coil</keyword>
<organism evidence="5 6">
    <name type="scientific">Limulus polyphemus</name>
    <name type="common">Atlantic horseshoe crab</name>
    <dbReference type="NCBI Taxonomy" id="6850"/>
    <lineage>
        <taxon>Eukaryota</taxon>
        <taxon>Metazoa</taxon>
        <taxon>Ecdysozoa</taxon>
        <taxon>Arthropoda</taxon>
        <taxon>Chelicerata</taxon>
        <taxon>Merostomata</taxon>
        <taxon>Xiphosura</taxon>
        <taxon>Limulidae</taxon>
        <taxon>Limulus</taxon>
    </lineage>
</organism>
<gene>
    <name evidence="6" type="primary">LOC106471666</name>
</gene>
<comment type="similarity">
    <text evidence="1">Belongs to the ENTR1 family.</text>
</comment>